<evidence type="ECO:0000256" key="1">
    <source>
        <dbReference type="ARBA" id="ARBA00008226"/>
    </source>
</evidence>
<dbReference type="GO" id="GO:0005524">
    <property type="term" value="F:ATP binding"/>
    <property type="evidence" value="ECO:0007669"/>
    <property type="project" value="UniProtKB-UniRule"/>
</dbReference>
<evidence type="ECO:0000256" key="4">
    <source>
        <dbReference type="ARBA" id="ARBA00022598"/>
    </source>
</evidence>
<keyword evidence="2 13" id="KW-0963">Cytoplasm</keyword>
<accession>A0A212JAJ7</accession>
<dbReference type="InterPro" id="IPR006195">
    <property type="entry name" value="aa-tRNA-synth_II"/>
</dbReference>
<dbReference type="InterPro" id="IPR002314">
    <property type="entry name" value="aa-tRNA-synt_IIb"/>
</dbReference>
<evidence type="ECO:0000256" key="8">
    <source>
        <dbReference type="ARBA" id="ARBA00022840"/>
    </source>
</evidence>
<dbReference type="HAMAP" id="MF_00184">
    <property type="entry name" value="Thr_tRNA_synth"/>
    <property type="match status" value="1"/>
</dbReference>
<dbReference type="Gene3D" id="3.30.930.10">
    <property type="entry name" value="Bira Bifunctional Protein, Domain 2"/>
    <property type="match status" value="1"/>
</dbReference>
<dbReference type="PANTHER" id="PTHR11451">
    <property type="entry name" value="THREONINE-TRNA LIGASE"/>
    <property type="match status" value="1"/>
</dbReference>
<dbReference type="InterPro" id="IPR004095">
    <property type="entry name" value="TGS"/>
</dbReference>
<sequence>MIKITFPDGSVREFAKGTTSMQIAESISSRLAQDVLAAKVNGQVWDLTRPIDEDATIELLKWEDEDGKHAYWHSSAHLMAEAVQILYPHAKFGIGPAIENGFYYDIDFGDTPVKDADFAKIEAKMMELIANKEEIKRQSISKSDAIKMFDARHENYKVELINDLEDGTITTYTQGVFTDLCRGPHLPNTSYIKAVKILSAAGAYWRGDEKRKQLTRLYGITFPKKKMLDEYLIMLEEAKKRDHRKIGKELELFAFSENVGKGLPLWLPRGTQLRLKLEDFLKKIQRKFDYQQVMTPHIGSKILYVTSGHYEKYGKDSFQPIHTPEEGEEFLLKPMNCPHHCEIYKIIPRSYKDLPLRLAEFGTVYRYEQSGELHGLTRVRGFTQDDAHIFCTPEQLKAEFLKVMDIVFIIFKALDFENFEAQISLRDPENREKYIGSDENWEKAERAIIEACEEKGLPAKVELGEAAFYGPKLDFMVKDALGRRWQLGTIQVDYNLPERFELEYTGADNQKHRPVMIHRAPFGSMERFIAVLIEHTAGKFPLWLAPDQVVILPISEKFNDYAHRVNSYFKQQGISSQVDDRNEKIGRKIRDNELKRIPYLLIVGEKEAETEEVSVRKQGEGDKGSMKFTNFAAQLNEEVEKMMNAWEQQS</sequence>
<dbReference type="Gene3D" id="3.40.50.800">
    <property type="entry name" value="Anticodon-binding domain"/>
    <property type="match status" value="1"/>
</dbReference>
<organism evidence="16">
    <name type="scientific">uncultured Dysgonomonas sp</name>
    <dbReference type="NCBI Taxonomy" id="206096"/>
    <lineage>
        <taxon>Bacteria</taxon>
        <taxon>Pseudomonadati</taxon>
        <taxon>Bacteroidota</taxon>
        <taxon>Bacteroidia</taxon>
        <taxon>Bacteroidales</taxon>
        <taxon>Dysgonomonadaceae</taxon>
        <taxon>Dysgonomonas</taxon>
        <taxon>environmental samples</taxon>
    </lineage>
</organism>
<dbReference type="InterPro" id="IPR045864">
    <property type="entry name" value="aa-tRNA-synth_II/BPL/LPL"/>
</dbReference>
<dbReference type="SUPFAM" id="SSF52954">
    <property type="entry name" value="Class II aaRS ABD-related"/>
    <property type="match status" value="1"/>
</dbReference>
<dbReference type="InterPro" id="IPR002320">
    <property type="entry name" value="Thr-tRNA-ligase_IIa"/>
</dbReference>
<evidence type="ECO:0000256" key="12">
    <source>
        <dbReference type="ARBA" id="ARBA00049515"/>
    </source>
</evidence>
<dbReference type="Gene3D" id="3.30.54.20">
    <property type="match status" value="1"/>
</dbReference>
<evidence type="ECO:0000313" key="16">
    <source>
        <dbReference type="EMBL" id="SBV96255.1"/>
    </source>
</evidence>
<comment type="cofactor">
    <cofactor evidence="13">
        <name>Zn(2+)</name>
        <dbReference type="ChEBI" id="CHEBI:29105"/>
    </cofactor>
    <text evidence="13">Binds 1 zinc ion per subunit.</text>
</comment>
<dbReference type="PRINTS" id="PR01047">
    <property type="entry name" value="TRNASYNTHTHR"/>
</dbReference>
<dbReference type="FunFam" id="3.30.54.20:FF:000002">
    <property type="entry name" value="Threonine--tRNA ligase"/>
    <property type="match status" value="1"/>
</dbReference>
<evidence type="ECO:0000256" key="13">
    <source>
        <dbReference type="HAMAP-Rule" id="MF_00184"/>
    </source>
</evidence>
<keyword evidence="9 13" id="KW-0694">RNA-binding</keyword>
<dbReference type="Pfam" id="PF07973">
    <property type="entry name" value="tRNA_SAD"/>
    <property type="match status" value="1"/>
</dbReference>
<dbReference type="InterPro" id="IPR047246">
    <property type="entry name" value="ThrRS_anticodon"/>
</dbReference>
<feature type="binding site" evidence="13">
    <location>
        <position position="337"/>
    </location>
    <ligand>
        <name>Zn(2+)</name>
        <dbReference type="ChEBI" id="CHEBI:29105"/>
        <note>catalytic</note>
    </ligand>
</feature>
<evidence type="ECO:0000259" key="15">
    <source>
        <dbReference type="PROSITE" id="PS51880"/>
    </source>
</evidence>
<dbReference type="PANTHER" id="PTHR11451:SF44">
    <property type="entry name" value="THREONINE--TRNA LIGASE, CHLOROPLASTIC_MITOCHONDRIAL 2"/>
    <property type="match status" value="1"/>
</dbReference>
<proteinExistence type="inferred from homology"/>
<dbReference type="GO" id="GO:0005737">
    <property type="term" value="C:cytoplasm"/>
    <property type="evidence" value="ECO:0007669"/>
    <property type="project" value="UniProtKB-SubCell"/>
</dbReference>
<evidence type="ECO:0000256" key="2">
    <source>
        <dbReference type="ARBA" id="ARBA00022490"/>
    </source>
</evidence>
<dbReference type="Gene3D" id="3.30.980.10">
    <property type="entry name" value="Threonyl-trna Synthetase, Chain A, domain 2"/>
    <property type="match status" value="1"/>
</dbReference>
<dbReference type="InterPro" id="IPR004154">
    <property type="entry name" value="Anticodon-bd"/>
</dbReference>
<dbReference type="Gene3D" id="3.10.20.30">
    <property type="match status" value="1"/>
</dbReference>
<dbReference type="Pfam" id="PF02824">
    <property type="entry name" value="TGS"/>
    <property type="match status" value="1"/>
</dbReference>
<keyword evidence="6 13" id="KW-0547">Nucleotide-binding</keyword>
<dbReference type="SUPFAM" id="SSF81271">
    <property type="entry name" value="TGS-like"/>
    <property type="match status" value="1"/>
</dbReference>
<comment type="subunit">
    <text evidence="13">Homodimer.</text>
</comment>
<dbReference type="SMART" id="SM00863">
    <property type="entry name" value="tRNA_SAD"/>
    <property type="match status" value="1"/>
</dbReference>
<feature type="domain" description="Aminoacyl-transfer RNA synthetases class-II family profile" evidence="14">
    <location>
        <begin position="242"/>
        <end position="553"/>
    </location>
</feature>
<dbReference type="GO" id="GO:0046872">
    <property type="term" value="F:metal ion binding"/>
    <property type="evidence" value="ECO:0007669"/>
    <property type="project" value="UniProtKB-KW"/>
</dbReference>
<evidence type="ECO:0000256" key="7">
    <source>
        <dbReference type="ARBA" id="ARBA00022833"/>
    </source>
</evidence>
<dbReference type="GO" id="GO:0000049">
    <property type="term" value="F:tRNA binding"/>
    <property type="evidence" value="ECO:0007669"/>
    <property type="project" value="UniProtKB-KW"/>
</dbReference>
<dbReference type="NCBIfam" id="TIGR00418">
    <property type="entry name" value="thrS"/>
    <property type="match status" value="1"/>
</dbReference>
<dbReference type="EMBL" id="FLUM01000001">
    <property type="protein sequence ID" value="SBV96255.1"/>
    <property type="molecule type" value="Genomic_DNA"/>
</dbReference>
<dbReference type="FunFam" id="3.30.930.10:FF:000002">
    <property type="entry name" value="Threonine--tRNA ligase"/>
    <property type="match status" value="1"/>
</dbReference>
<comment type="caution">
    <text evidence="13">Lacks conserved residue(s) required for the propagation of feature annotation.</text>
</comment>
<name>A0A212JAJ7_9BACT</name>
<dbReference type="CDD" id="cd00771">
    <property type="entry name" value="ThrRS_core"/>
    <property type="match status" value="1"/>
</dbReference>
<dbReference type="InterPro" id="IPR033728">
    <property type="entry name" value="ThrRS_core"/>
</dbReference>
<evidence type="ECO:0000256" key="11">
    <source>
        <dbReference type="ARBA" id="ARBA00023146"/>
    </source>
</evidence>
<keyword evidence="8 13" id="KW-0067">ATP-binding</keyword>
<reference evidence="16" key="1">
    <citation type="submission" date="2016-04" db="EMBL/GenBank/DDBJ databases">
        <authorList>
            <person name="Evans L.H."/>
            <person name="Alamgir A."/>
            <person name="Owens N."/>
            <person name="Weber N.D."/>
            <person name="Virtaneva K."/>
            <person name="Barbian K."/>
            <person name="Babar A."/>
            <person name="Rosenke K."/>
        </authorList>
    </citation>
    <scope>NUCLEOTIDE SEQUENCE</scope>
    <source>
        <strain evidence="16">86-1</strain>
    </source>
</reference>
<comment type="similarity">
    <text evidence="1 13">Belongs to the class-II aminoacyl-tRNA synthetase family.</text>
</comment>
<dbReference type="EC" id="6.1.1.3" evidence="13"/>
<keyword evidence="7 13" id="KW-0862">Zinc</keyword>
<comment type="catalytic activity">
    <reaction evidence="12 13">
        <text>tRNA(Thr) + L-threonine + ATP = L-threonyl-tRNA(Thr) + AMP + diphosphate + H(+)</text>
        <dbReference type="Rhea" id="RHEA:24624"/>
        <dbReference type="Rhea" id="RHEA-COMP:9670"/>
        <dbReference type="Rhea" id="RHEA-COMP:9704"/>
        <dbReference type="ChEBI" id="CHEBI:15378"/>
        <dbReference type="ChEBI" id="CHEBI:30616"/>
        <dbReference type="ChEBI" id="CHEBI:33019"/>
        <dbReference type="ChEBI" id="CHEBI:57926"/>
        <dbReference type="ChEBI" id="CHEBI:78442"/>
        <dbReference type="ChEBI" id="CHEBI:78534"/>
        <dbReference type="ChEBI" id="CHEBI:456215"/>
        <dbReference type="EC" id="6.1.1.3"/>
    </reaction>
</comment>
<dbReference type="SUPFAM" id="SSF55681">
    <property type="entry name" value="Class II aaRS and biotin synthetases"/>
    <property type="match status" value="1"/>
</dbReference>
<protein>
    <recommendedName>
        <fullName evidence="13">Threonine--tRNA ligase</fullName>
        <ecNumber evidence="13">6.1.1.3</ecNumber>
    </recommendedName>
    <alternativeName>
        <fullName evidence="13">Threonyl-tRNA synthetase</fullName>
        <shortName evidence="13">ThrRS</shortName>
    </alternativeName>
</protein>
<evidence type="ECO:0000256" key="3">
    <source>
        <dbReference type="ARBA" id="ARBA00022555"/>
    </source>
</evidence>
<dbReference type="InterPro" id="IPR012947">
    <property type="entry name" value="tRNA_SAD"/>
</dbReference>
<keyword evidence="11 13" id="KW-0030">Aminoacyl-tRNA synthetase</keyword>
<evidence type="ECO:0000256" key="10">
    <source>
        <dbReference type="ARBA" id="ARBA00022917"/>
    </source>
</evidence>
<dbReference type="Pfam" id="PF00587">
    <property type="entry name" value="tRNA-synt_2b"/>
    <property type="match status" value="1"/>
</dbReference>
<feature type="binding site" evidence="13">
    <location>
        <position position="518"/>
    </location>
    <ligand>
        <name>Zn(2+)</name>
        <dbReference type="ChEBI" id="CHEBI:29105"/>
        <note>catalytic</note>
    </ligand>
</feature>
<dbReference type="FunFam" id="3.30.980.10:FF:000005">
    <property type="entry name" value="Threonyl-tRNA synthetase, mitochondrial"/>
    <property type="match status" value="1"/>
</dbReference>
<keyword evidence="5 13" id="KW-0479">Metal-binding</keyword>
<dbReference type="PROSITE" id="PS51880">
    <property type="entry name" value="TGS"/>
    <property type="match status" value="1"/>
</dbReference>
<dbReference type="GO" id="GO:0004829">
    <property type="term" value="F:threonine-tRNA ligase activity"/>
    <property type="evidence" value="ECO:0007669"/>
    <property type="project" value="UniProtKB-UniRule"/>
</dbReference>
<dbReference type="RefSeq" id="WP_296939719.1">
    <property type="nucleotide sequence ID" value="NZ_LT599032.1"/>
</dbReference>
<keyword evidence="3 13" id="KW-0820">tRNA-binding</keyword>
<feature type="domain" description="TGS" evidence="15">
    <location>
        <begin position="1"/>
        <end position="61"/>
    </location>
</feature>
<comment type="subcellular location">
    <subcellularLocation>
        <location evidence="13">Cytoplasm</location>
    </subcellularLocation>
</comment>
<dbReference type="CDD" id="cd00860">
    <property type="entry name" value="ThrRS_anticodon"/>
    <property type="match status" value="1"/>
</dbReference>
<dbReference type="FunFam" id="3.10.20.30:FF:000005">
    <property type="entry name" value="Threonine--tRNA ligase"/>
    <property type="match status" value="1"/>
</dbReference>
<gene>
    <name evidence="13 16" type="primary">thrS</name>
    <name evidence="16" type="ORF">KL86DYS1_11600</name>
</gene>
<dbReference type="Pfam" id="PF03129">
    <property type="entry name" value="HGTP_anticodon"/>
    <property type="match status" value="1"/>
</dbReference>
<keyword evidence="4 13" id="KW-0436">Ligase</keyword>
<feature type="binding site" evidence="13">
    <location>
        <position position="388"/>
    </location>
    <ligand>
        <name>Zn(2+)</name>
        <dbReference type="ChEBI" id="CHEBI:29105"/>
        <note>catalytic</note>
    </ligand>
</feature>
<evidence type="ECO:0000256" key="5">
    <source>
        <dbReference type="ARBA" id="ARBA00022723"/>
    </source>
</evidence>
<dbReference type="SUPFAM" id="SSF55186">
    <property type="entry name" value="ThrRS/AlaRS common domain"/>
    <property type="match status" value="1"/>
</dbReference>
<dbReference type="InterPro" id="IPR036621">
    <property type="entry name" value="Anticodon-bd_dom_sf"/>
</dbReference>
<dbReference type="AlphaFoldDB" id="A0A212JAJ7"/>
<dbReference type="CDD" id="cd01667">
    <property type="entry name" value="TGS_ThrRS"/>
    <property type="match status" value="1"/>
</dbReference>
<dbReference type="InterPro" id="IPR018163">
    <property type="entry name" value="Thr/Ala-tRNA-synth_IIc_edit"/>
</dbReference>
<dbReference type="InterPro" id="IPR012675">
    <property type="entry name" value="Beta-grasp_dom_sf"/>
</dbReference>
<dbReference type="FunFam" id="3.40.50.800:FF:000001">
    <property type="entry name" value="Threonine--tRNA ligase"/>
    <property type="match status" value="1"/>
</dbReference>
<evidence type="ECO:0000256" key="6">
    <source>
        <dbReference type="ARBA" id="ARBA00022741"/>
    </source>
</evidence>
<dbReference type="InterPro" id="IPR012676">
    <property type="entry name" value="TGS-like"/>
</dbReference>
<evidence type="ECO:0000259" key="14">
    <source>
        <dbReference type="PROSITE" id="PS50862"/>
    </source>
</evidence>
<evidence type="ECO:0000256" key="9">
    <source>
        <dbReference type="ARBA" id="ARBA00022884"/>
    </source>
</evidence>
<dbReference type="PROSITE" id="PS50862">
    <property type="entry name" value="AA_TRNA_LIGASE_II"/>
    <property type="match status" value="1"/>
</dbReference>
<dbReference type="GO" id="GO:0006435">
    <property type="term" value="P:threonyl-tRNA aminoacylation"/>
    <property type="evidence" value="ECO:0007669"/>
    <property type="project" value="UniProtKB-UniRule"/>
</dbReference>
<keyword evidence="10 13" id="KW-0648">Protein biosynthesis</keyword>